<evidence type="ECO:0000259" key="1">
    <source>
        <dbReference type="PROSITE" id="PS50104"/>
    </source>
</evidence>
<dbReference type="PROSITE" id="PS50104">
    <property type="entry name" value="TIR"/>
    <property type="match status" value="1"/>
</dbReference>
<keyword evidence="3" id="KW-1185">Reference proteome</keyword>
<dbReference type="SUPFAM" id="SSF63829">
    <property type="entry name" value="Calcium-dependent phosphotriesterase"/>
    <property type="match status" value="1"/>
</dbReference>
<feature type="domain" description="TIR" evidence="1">
    <location>
        <begin position="6"/>
        <end position="140"/>
    </location>
</feature>
<dbReference type="SUPFAM" id="SSF52540">
    <property type="entry name" value="P-loop containing nucleoside triphosphate hydrolases"/>
    <property type="match status" value="1"/>
</dbReference>
<dbReference type="Gene3D" id="3.40.50.300">
    <property type="entry name" value="P-loop containing nucleotide triphosphate hydrolases"/>
    <property type="match status" value="1"/>
</dbReference>
<dbReference type="HOGENOM" id="CLU_344383_0_0_7"/>
<evidence type="ECO:0000313" key="3">
    <source>
        <dbReference type="Proteomes" id="UP000019141"/>
    </source>
</evidence>
<dbReference type="EMBL" id="AZHW01000542">
    <property type="protein sequence ID" value="ETW98543.1"/>
    <property type="molecule type" value="Genomic_DNA"/>
</dbReference>
<dbReference type="InterPro" id="IPR035897">
    <property type="entry name" value="Toll_tir_struct_dom_sf"/>
</dbReference>
<dbReference type="GO" id="GO:0007165">
    <property type="term" value="P:signal transduction"/>
    <property type="evidence" value="ECO:0007669"/>
    <property type="project" value="InterPro"/>
</dbReference>
<dbReference type="Pfam" id="PF13676">
    <property type="entry name" value="TIR_2"/>
    <property type="match status" value="1"/>
</dbReference>
<dbReference type="SUPFAM" id="SSF52200">
    <property type="entry name" value="Toll/Interleukin receptor TIR domain"/>
    <property type="match status" value="1"/>
</dbReference>
<evidence type="ECO:0000313" key="2">
    <source>
        <dbReference type="EMBL" id="ETW98543.1"/>
    </source>
</evidence>
<dbReference type="Proteomes" id="UP000019141">
    <property type="component" value="Unassembled WGS sequence"/>
</dbReference>
<dbReference type="Pfam" id="PF20703">
    <property type="entry name" value="nSTAND1"/>
    <property type="match status" value="1"/>
</dbReference>
<name>W4LKB1_ENTF1</name>
<protein>
    <recommendedName>
        <fullName evidence="1">TIR domain-containing protein</fullName>
    </recommendedName>
</protein>
<feature type="non-terminal residue" evidence="2">
    <location>
        <position position="822"/>
    </location>
</feature>
<proteinExistence type="predicted"/>
<accession>W4LKB1</accession>
<gene>
    <name evidence="2" type="ORF">ETSY1_18315</name>
</gene>
<dbReference type="InterPro" id="IPR049052">
    <property type="entry name" value="nSTAND1"/>
</dbReference>
<dbReference type="Gene3D" id="3.40.50.10140">
    <property type="entry name" value="Toll/interleukin-1 receptor homology (TIR) domain"/>
    <property type="match status" value="1"/>
</dbReference>
<sequence>MNPTPPVYDVFFSYHSEDRDSVTRLADACQARGLKVFLDRWYLTPGQDWQRALANALSHCRAVAICLGPHGMGTWQQREIGLALNRQANESYFPVIPVLLPGSDHMLPDFLSLNTWVDLRDGIDDVRQLDILINAIQHQPPGPDQVETVLQTVNPYRNLRYFREEDAPFFFGRDAFIDKLADAVQNHSFVGVVGASGSGKSSLVRAGLIPRLRQGLGGHVWEVVTLVPGDRPLRALAVALAPLLEPETPPGIRNLENIGILKDFLERGENELRDLVEEALQKQPGTDRLMLIVDQWEELYTLTADDEARDHFIDQLLEATTKARFSVVFTLRGDFYGHAINHRSLADRLHNHVVNLGPMTREELEDAIAKPAHAVRLSFEPGLMETILNDVGNEPGSLPLLEFAVTALWDAGKDGRLLHDAYLAMGRVQGAVANRAETIYNNLTSLEQEAVKRVFLRLVRLGETTEDTRRRAHFTEIGEASRELIGQLADARLLVTGRDEISGEETIEVAHEALIQNWSRLQGWLDEDREFLLWRQRLRGSMTIWQENAYKPGFFLLGAPLSEAERWFIERPDELDENERAFIHKSIRRARWRRNLTLMTSIVVAVVMTVLAGIAQVQTWRAEREERLARARLLVAQGQAEYEEKPLLGLRLALEGLAMLPPGDEKTKEFTVNVIRRLVKSGRLLKIGDGIHHAYAMNNNTHFILEHTNKQGEIYRFSDNERTVLLPRNIRGFHRGVIFNPDRSFFVVNYGDVQSEMRDSINGDLKIFLAGKVSNFHFSPDEGVFVVDYEHDQDELRRSDNGEVIAHLAGEVTGFDDVHFSP</sequence>
<dbReference type="AlphaFoldDB" id="W4LKB1"/>
<dbReference type="InterPro" id="IPR000157">
    <property type="entry name" value="TIR_dom"/>
</dbReference>
<dbReference type="InterPro" id="IPR027417">
    <property type="entry name" value="P-loop_NTPase"/>
</dbReference>
<comment type="caution">
    <text evidence="2">The sequence shown here is derived from an EMBL/GenBank/DDBJ whole genome shotgun (WGS) entry which is preliminary data.</text>
</comment>
<organism evidence="2 3">
    <name type="scientific">Entotheonella factor</name>
    <dbReference type="NCBI Taxonomy" id="1429438"/>
    <lineage>
        <taxon>Bacteria</taxon>
        <taxon>Pseudomonadati</taxon>
        <taxon>Nitrospinota/Tectimicrobiota group</taxon>
        <taxon>Candidatus Tectimicrobiota</taxon>
        <taxon>Candidatus Entotheonellia</taxon>
        <taxon>Candidatus Entotheonellales</taxon>
        <taxon>Candidatus Entotheonellaceae</taxon>
        <taxon>Candidatus Entotheonella</taxon>
    </lineage>
</organism>
<reference evidence="2 3" key="1">
    <citation type="journal article" date="2014" name="Nature">
        <title>An environmental bacterial taxon with a large and distinct metabolic repertoire.</title>
        <authorList>
            <person name="Wilson M.C."/>
            <person name="Mori T."/>
            <person name="Ruckert C."/>
            <person name="Uria A.R."/>
            <person name="Helf M.J."/>
            <person name="Takada K."/>
            <person name="Gernert C."/>
            <person name="Steffens U.A."/>
            <person name="Heycke N."/>
            <person name="Schmitt S."/>
            <person name="Rinke C."/>
            <person name="Helfrich E.J."/>
            <person name="Brachmann A.O."/>
            <person name="Gurgui C."/>
            <person name="Wakimoto T."/>
            <person name="Kracht M."/>
            <person name="Crusemann M."/>
            <person name="Hentschel U."/>
            <person name="Abe I."/>
            <person name="Matsunaga S."/>
            <person name="Kalinowski J."/>
            <person name="Takeyama H."/>
            <person name="Piel J."/>
        </authorList>
    </citation>
    <scope>NUCLEOTIDE SEQUENCE [LARGE SCALE GENOMIC DNA]</scope>
    <source>
        <strain evidence="3">TSY1</strain>
    </source>
</reference>